<feature type="transmembrane region" description="Helical" evidence="1">
    <location>
        <begin position="131"/>
        <end position="149"/>
    </location>
</feature>
<dbReference type="RefSeq" id="WP_074928451.1">
    <property type="nucleotide sequence ID" value="NZ_FPBL01000005.1"/>
</dbReference>
<feature type="transmembrane region" description="Helical" evidence="1">
    <location>
        <begin position="99"/>
        <end position="119"/>
    </location>
</feature>
<organism evidence="2 3">
    <name type="scientific">Nitrosomonas eutropha</name>
    <dbReference type="NCBI Taxonomy" id="916"/>
    <lineage>
        <taxon>Bacteria</taxon>
        <taxon>Pseudomonadati</taxon>
        <taxon>Pseudomonadota</taxon>
        <taxon>Betaproteobacteria</taxon>
        <taxon>Nitrosomonadales</taxon>
        <taxon>Nitrosomonadaceae</taxon>
        <taxon>Nitrosomonas</taxon>
    </lineage>
</organism>
<feature type="transmembrane region" description="Helical" evidence="1">
    <location>
        <begin position="41"/>
        <end position="61"/>
    </location>
</feature>
<gene>
    <name evidence="2" type="ORF">SAMN05216339_105132</name>
</gene>
<dbReference type="GO" id="GO:0005886">
    <property type="term" value="C:plasma membrane"/>
    <property type="evidence" value="ECO:0007669"/>
    <property type="project" value="TreeGrafter"/>
</dbReference>
<sequence length="191" mass="20980">MNIAENQLTTIFSHSWWILLLRGIIAILFGILLWLQPEISLVAMLLLFGIFTLMDGILGIWTAVIGRKMHEHWWVLLLWGFIGVGVGVLTFVIPGITALALLFYIAIWAIATGTLQIVAAIRLRKEMAGEWLLILGGLASLVFGILLMAQPAAGALALLWLIGAYAIIFGILLVSLAFKTRTFGKQSTHNT</sequence>
<keyword evidence="1" id="KW-0812">Transmembrane</keyword>
<feature type="transmembrane region" description="Helical" evidence="1">
    <location>
        <begin position="73"/>
        <end position="93"/>
    </location>
</feature>
<proteinExistence type="predicted"/>
<dbReference type="AlphaFoldDB" id="A0A1I7HNY7"/>
<evidence type="ECO:0000313" key="3">
    <source>
        <dbReference type="Proteomes" id="UP000183926"/>
    </source>
</evidence>
<feature type="transmembrane region" description="Helical" evidence="1">
    <location>
        <begin position="16"/>
        <end position="35"/>
    </location>
</feature>
<evidence type="ECO:0000313" key="2">
    <source>
        <dbReference type="EMBL" id="SFU62445.1"/>
    </source>
</evidence>
<dbReference type="Pfam" id="PF03729">
    <property type="entry name" value="DUF308"/>
    <property type="match status" value="2"/>
</dbReference>
<name>A0A1I7HNY7_9PROT</name>
<dbReference type="InterPro" id="IPR005325">
    <property type="entry name" value="DUF308_memb"/>
</dbReference>
<dbReference type="InterPro" id="IPR052712">
    <property type="entry name" value="Acid_resist_chaperone_HdeD"/>
</dbReference>
<accession>A0A1I7HNY7</accession>
<keyword evidence="1" id="KW-1133">Transmembrane helix</keyword>
<protein>
    <submittedName>
        <fullName evidence="2">Uncharacterized membrane protein HdeD, DUF308 family</fullName>
    </submittedName>
</protein>
<keyword evidence="1" id="KW-0472">Membrane</keyword>
<dbReference type="Proteomes" id="UP000183926">
    <property type="component" value="Unassembled WGS sequence"/>
</dbReference>
<dbReference type="PANTHER" id="PTHR34989">
    <property type="entry name" value="PROTEIN HDED"/>
    <property type="match status" value="1"/>
</dbReference>
<evidence type="ECO:0000256" key="1">
    <source>
        <dbReference type="SAM" id="Phobius"/>
    </source>
</evidence>
<dbReference type="EMBL" id="FPBL01000005">
    <property type="protein sequence ID" value="SFU62445.1"/>
    <property type="molecule type" value="Genomic_DNA"/>
</dbReference>
<feature type="transmembrane region" description="Helical" evidence="1">
    <location>
        <begin position="155"/>
        <end position="178"/>
    </location>
</feature>
<reference evidence="2 3" key="1">
    <citation type="submission" date="2016-10" db="EMBL/GenBank/DDBJ databases">
        <authorList>
            <person name="de Groot N.N."/>
        </authorList>
    </citation>
    <scope>NUCLEOTIDE SEQUENCE [LARGE SCALE GENOMIC DNA]</scope>
    <source>
        <strain evidence="2 3">Nm24</strain>
    </source>
</reference>
<dbReference type="PANTHER" id="PTHR34989:SF1">
    <property type="entry name" value="PROTEIN HDED"/>
    <property type="match status" value="1"/>
</dbReference>
<dbReference type="OrthoDB" id="193343at2"/>